<feature type="compositionally biased region" description="Low complexity" evidence="1">
    <location>
        <begin position="71"/>
        <end position="101"/>
    </location>
</feature>
<accession>A0ABT5BNG8</accession>
<feature type="signal peptide" evidence="2">
    <location>
        <begin position="1"/>
        <end position="22"/>
    </location>
</feature>
<feature type="region of interest" description="Disordered" evidence="1">
    <location>
        <begin position="20"/>
        <end position="106"/>
    </location>
</feature>
<evidence type="ECO:0008006" key="5">
    <source>
        <dbReference type="Google" id="ProtNLM"/>
    </source>
</evidence>
<dbReference type="SUPFAM" id="SSF50985">
    <property type="entry name" value="RCC1/BLIP-II"/>
    <property type="match status" value="1"/>
</dbReference>
<evidence type="ECO:0000256" key="2">
    <source>
        <dbReference type="SAM" id="SignalP"/>
    </source>
</evidence>
<reference evidence="3 4" key="1">
    <citation type="submission" date="2022-11" db="EMBL/GenBank/DDBJ databases">
        <title>Minimal conservation of predation-associated metabolite biosynthetic gene clusters underscores biosynthetic potential of Myxococcota including descriptions for ten novel species: Archangium lansinium sp. nov., Myxococcus landrumus sp. nov., Nannocystis bai.</title>
        <authorList>
            <person name="Ahearne A."/>
            <person name="Stevens C."/>
            <person name="Dowd S."/>
        </authorList>
    </citation>
    <scope>NUCLEOTIDE SEQUENCE [LARGE SCALE GENOMIC DNA]</scope>
    <source>
        <strain evidence="3 4">NCELM</strain>
    </source>
</reference>
<dbReference type="PROSITE" id="PS51257">
    <property type="entry name" value="PROKAR_LIPOPROTEIN"/>
    <property type="match status" value="1"/>
</dbReference>
<organism evidence="3 4">
    <name type="scientific">Nannocystis radixulma</name>
    <dbReference type="NCBI Taxonomy" id="2995305"/>
    <lineage>
        <taxon>Bacteria</taxon>
        <taxon>Pseudomonadati</taxon>
        <taxon>Myxococcota</taxon>
        <taxon>Polyangia</taxon>
        <taxon>Nannocystales</taxon>
        <taxon>Nannocystaceae</taxon>
        <taxon>Nannocystis</taxon>
    </lineage>
</organism>
<keyword evidence="4" id="KW-1185">Reference proteome</keyword>
<keyword evidence="2" id="KW-0732">Signal</keyword>
<proteinExistence type="predicted"/>
<feature type="chain" id="PRO_5045210021" description="Regulator of chromosome condensation (RCC1) repeat-containing protein" evidence="2">
    <location>
        <begin position="23"/>
        <end position="384"/>
    </location>
</feature>
<protein>
    <recommendedName>
        <fullName evidence="5">Regulator of chromosome condensation (RCC1) repeat-containing protein</fullName>
    </recommendedName>
</protein>
<evidence type="ECO:0000313" key="4">
    <source>
        <dbReference type="Proteomes" id="UP001217838"/>
    </source>
</evidence>
<comment type="caution">
    <text evidence="3">The sequence shown here is derived from an EMBL/GenBank/DDBJ whole genome shotgun (WGS) entry which is preliminary data.</text>
</comment>
<evidence type="ECO:0000313" key="3">
    <source>
        <dbReference type="EMBL" id="MDC0675709.1"/>
    </source>
</evidence>
<sequence length="384" mass="39694">MLRAAPSLTLALALVACTGPDASDTKTTSESSSGSSAPGTSSEGSSTPTDVGTGPDSTTVDITSGGTSQAETSGSTSQAETSGSTSTTSTGEGTTGDPTETGGEDPFKVGIALKRLCSPDPSSMCGVTPDDELVCWGAIVSPFYKAAPGKVKSVSQHCFLAVLESGELHRLRDFPSQPLDLPGGPFVLAGGDYPYGCAMAANNEVTCWVAEGYTALEVPPPGPYVALDEAHEWNCQMCGIRGDGSLVCWKKAVKGDWGARCNAFGWTGTAPGTYTKFIGSSSHSVKLMNDMGQLVWFHPEFGSISVAPLFASGGFAEANALVGLRQSGELLYFENGMGDGVPILPGAYTTFRGDHNGGCAIRQSDSRVLCWGEGEYGQFDPPTE</sequence>
<dbReference type="EMBL" id="JAQNDN010000028">
    <property type="protein sequence ID" value="MDC0675709.1"/>
    <property type="molecule type" value="Genomic_DNA"/>
</dbReference>
<dbReference type="Proteomes" id="UP001217838">
    <property type="component" value="Unassembled WGS sequence"/>
</dbReference>
<dbReference type="Gene3D" id="2.130.10.30">
    <property type="entry name" value="Regulator of chromosome condensation 1/beta-lactamase-inhibitor protein II"/>
    <property type="match status" value="1"/>
</dbReference>
<name>A0ABT5BNG8_9BACT</name>
<dbReference type="RefSeq" id="WP_272011116.1">
    <property type="nucleotide sequence ID" value="NZ_JAQNDN010000028.1"/>
</dbReference>
<gene>
    <name evidence="3" type="ORF">POL58_48725</name>
</gene>
<feature type="compositionally biased region" description="Polar residues" evidence="1">
    <location>
        <begin position="55"/>
        <end position="70"/>
    </location>
</feature>
<dbReference type="InterPro" id="IPR009091">
    <property type="entry name" value="RCC1/BLIP-II"/>
</dbReference>
<evidence type="ECO:0000256" key="1">
    <source>
        <dbReference type="SAM" id="MobiDB-lite"/>
    </source>
</evidence>
<feature type="compositionally biased region" description="Low complexity" evidence="1">
    <location>
        <begin position="21"/>
        <end position="49"/>
    </location>
</feature>